<organism evidence="2 3">
    <name type="scientific">Clathrus columnatus</name>
    <dbReference type="NCBI Taxonomy" id="1419009"/>
    <lineage>
        <taxon>Eukaryota</taxon>
        <taxon>Fungi</taxon>
        <taxon>Dikarya</taxon>
        <taxon>Basidiomycota</taxon>
        <taxon>Agaricomycotina</taxon>
        <taxon>Agaricomycetes</taxon>
        <taxon>Phallomycetidae</taxon>
        <taxon>Phallales</taxon>
        <taxon>Clathraceae</taxon>
        <taxon>Clathrus</taxon>
    </lineage>
</organism>
<dbReference type="Proteomes" id="UP001050691">
    <property type="component" value="Unassembled WGS sequence"/>
</dbReference>
<reference evidence="2" key="1">
    <citation type="submission" date="2021-10" db="EMBL/GenBank/DDBJ databases">
        <title>De novo Genome Assembly of Clathrus columnatus (Basidiomycota, Fungi) Using Illumina and Nanopore Sequence Data.</title>
        <authorList>
            <person name="Ogiso-Tanaka E."/>
            <person name="Itagaki H."/>
            <person name="Hosoya T."/>
            <person name="Hosaka K."/>
        </authorList>
    </citation>
    <scope>NUCLEOTIDE SEQUENCE</scope>
    <source>
        <strain evidence="2">MO-923</strain>
    </source>
</reference>
<keyword evidence="3" id="KW-1185">Reference proteome</keyword>
<sequence length="535" mass="57986">MVDATSASRVIPGAPPPAPLSKSQKKKRKTTKSKGEEINTAVEIPDPAAAALTEKAPAPSDIESGAVATELVAPLETIPENATEKTKAPRPVAELISKRIKLQNKKASRIAAYASKDPSELNDDQKRSVATLPYIQGGIKELEETKKAVELVEIEEAKELERQRAEDEKATQERIAQAVSDTKDQELYLQRSSAVLSLIRLSAHLSSSDPSTFHLTLSDSERHSIHLIVETLTSFEGSRKDEVLSGLISGEGVLEGVSYDRILLIVESYRNPPIEEEITFADGPEPPVEEQIEVEPEAEVEVEAEVEAEAEPIVEPVVPISGSFHFMQESELEDTAFENGAEWVEKPEENEIIVENGVVSEVVETTTTLVVTNGDHVDHVQPPVSSGKLDWAADDTEDIEEAEFEVNEHTNGGETDIPNGVNGAVEVDDDGFVKARSGRGRQPDNRGRGRGFRGDRGGGEYRGGFRGRGDGEFRGGRGGGGFRGDRARGDFRGRGRGGGEFRSRGDFRGRGRGGERGGFRGGRGHNDNRAEAQPE</sequence>
<name>A0AAV4ZZ46_9AGAM</name>
<evidence type="ECO:0000256" key="1">
    <source>
        <dbReference type="SAM" id="MobiDB-lite"/>
    </source>
</evidence>
<feature type="compositionally biased region" description="Basic and acidic residues" evidence="1">
    <location>
        <begin position="483"/>
        <end position="535"/>
    </location>
</feature>
<feature type="compositionally biased region" description="Basic residues" evidence="1">
    <location>
        <begin position="23"/>
        <end position="32"/>
    </location>
</feature>
<feature type="compositionally biased region" description="Basic and acidic residues" evidence="1">
    <location>
        <begin position="441"/>
        <end position="459"/>
    </location>
</feature>
<dbReference type="AlphaFoldDB" id="A0AAV4ZZ46"/>
<evidence type="ECO:0000313" key="2">
    <source>
        <dbReference type="EMBL" id="GJJ06498.1"/>
    </source>
</evidence>
<gene>
    <name evidence="2" type="ORF">Clacol_000690</name>
</gene>
<evidence type="ECO:0000313" key="3">
    <source>
        <dbReference type="Proteomes" id="UP001050691"/>
    </source>
</evidence>
<feature type="region of interest" description="Disordered" evidence="1">
    <location>
        <begin position="1"/>
        <end position="40"/>
    </location>
</feature>
<feature type="region of interest" description="Disordered" evidence="1">
    <location>
        <begin position="432"/>
        <end position="535"/>
    </location>
</feature>
<protein>
    <submittedName>
        <fullName evidence="2">Uncharacterized protein</fullName>
    </submittedName>
</protein>
<proteinExistence type="predicted"/>
<accession>A0AAV4ZZ46</accession>
<comment type="caution">
    <text evidence="2">The sequence shown here is derived from an EMBL/GenBank/DDBJ whole genome shotgun (WGS) entry which is preliminary data.</text>
</comment>
<dbReference type="EMBL" id="BPWL01000001">
    <property type="protein sequence ID" value="GJJ06498.1"/>
    <property type="molecule type" value="Genomic_DNA"/>
</dbReference>